<keyword evidence="4 10" id="KW-1133">Transmembrane helix</keyword>
<evidence type="ECO:0000313" key="13">
    <source>
        <dbReference type="Proteomes" id="UP001497482"/>
    </source>
</evidence>
<dbReference type="Proteomes" id="UP001497482">
    <property type="component" value="Chromosome 14"/>
</dbReference>
<dbReference type="Pfam" id="PF09303">
    <property type="entry name" value="KcnmB2_inactiv"/>
    <property type="match status" value="1"/>
</dbReference>
<dbReference type="InterPro" id="IPR003930">
    <property type="entry name" value="K_chnl_Ca-activ_BK_bsu"/>
</dbReference>
<evidence type="ECO:0000256" key="2">
    <source>
        <dbReference type="ARBA" id="ARBA00022448"/>
    </source>
</evidence>
<keyword evidence="13" id="KW-1185">Reference proteome</keyword>
<keyword evidence="8" id="KW-0407">Ion channel</keyword>
<feature type="region of interest" description="Disordered" evidence="9">
    <location>
        <begin position="1"/>
        <end position="22"/>
    </location>
</feature>
<evidence type="ECO:0000256" key="4">
    <source>
        <dbReference type="ARBA" id="ARBA00022989"/>
    </source>
</evidence>
<keyword evidence="3 10" id="KW-0812">Transmembrane</keyword>
<evidence type="ECO:0000256" key="9">
    <source>
        <dbReference type="SAM" id="MobiDB-lite"/>
    </source>
</evidence>
<dbReference type="InterPro" id="IPR037096">
    <property type="entry name" value="KCNMB2_ball/chain_dom_sf"/>
</dbReference>
<evidence type="ECO:0000256" key="8">
    <source>
        <dbReference type="ARBA" id="ARBA00023303"/>
    </source>
</evidence>
<keyword evidence="7" id="KW-0325">Glycoprotein</keyword>
<dbReference type="PANTHER" id="PTHR10258">
    <property type="entry name" value="CALCIUM-ACTIVATED POTASSIUM CHANNEL SUBUNIT BETA"/>
    <property type="match status" value="1"/>
</dbReference>
<organism evidence="12 13">
    <name type="scientific">Knipowitschia caucasica</name>
    <name type="common">Caucasian dwarf goby</name>
    <name type="synonym">Pomatoschistus caucasicus</name>
    <dbReference type="NCBI Taxonomy" id="637954"/>
    <lineage>
        <taxon>Eukaryota</taxon>
        <taxon>Metazoa</taxon>
        <taxon>Chordata</taxon>
        <taxon>Craniata</taxon>
        <taxon>Vertebrata</taxon>
        <taxon>Euteleostomi</taxon>
        <taxon>Actinopterygii</taxon>
        <taxon>Neopterygii</taxon>
        <taxon>Teleostei</taxon>
        <taxon>Neoteleostei</taxon>
        <taxon>Acanthomorphata</taxon>
        <taxon>Gobiaria</taxon>
        <taxon>Gobiiformes</taxon>
        <taxon>Gobioidei</taxon>
        <taxon>Gobiidae</taxon>
        <taxon>Gobiinae</taxon>
        <taxon>Knipowitschia</taxon>
    </lineage>
</organism>
<dbReference type="PANTHER" id="PTHR10258:SF5">
    <property type="entry name" value="CALCIUM-ACTIVATED POTASSIUM CHANNEL SUBUNIT BETA-2"/>
    <property type="match status" value="1"/>
</dbReference>
<keyword evidence="6 10" id="KW-0472">Membrane</keyword>
<dbReference type="Gene3D" id="4.10.81.20">
    <property type="entry name" value="KCNMB2, ball/chain domain"/>
    <property type="match status" value="1"/>
</dbReference>
<name>A0AAV2JQV7_KNICA</name>
<dbReference type="AlphaFoldDB" id="A0AAV2JQV7"/>
<protein>
    <recommendedName>
        <fullName evidence="11">KCNMB2 ball/chain domain-containing protein</fullName>
    </recommendedName>
</protein>
<proteinExistence type="predicted"/>
<feature type="transmembrane region" description="Helical" evidence="10">
    <location>
        <begin position="199"/>
        <end position="221"/>
    </location>
</feature>
<feature type="transmembrane region" description="Helical" evidence="10">
    <location>
        <begin position="51"/>
        <end position="74"/>
    </location>
</feature>
<evidence type="ECO:0000256" key="6">
    <source>
        <dbReference type="ARBA" id="ARBA00023136"/>
    </source>
</evidence>
<dbReference type="GO" id="GO:0015269">
    <property type="term" value="F:calcium-activated potassium channel activity"/>
    <property type="evidence" value="ECO:0007669"/>
    <property type="project" value="InterPro"/>
</dbReference>
<gene>
    <name evidence="12" type="ORF">KC01_LOCUS10862</name>
</gene>
<feature type="domain" description="KCNMB2 ball/chain" evidence="11">
    <location>
        <begin position="19"/>
        <end position="36"/>
    </location>
</feature>
<dbReference type="Pfam" id="PF03185">
    <property type="entry name" value="CaKB"/>
    <property type="match status" value="1"/>
</dbReference>
<dbReference type="GO" id="GO:0008076">
    <property type="term" value="C:voltage-gated potassium channel complex"/>
    <property type="evidence" value="ECO:0007669"/>
    <property type="project" value="TreeGrafter"/>
</dbReference>
<reference evidence="12 13" key="1">
    <citation type="submission" date="2024-04" db="EMBL/GenBank/DDBJ databases">
        <authorList>
            <person name="Waldvogel A.-M."/>
            <person name="Schoenle A."/>
        </authorList>
    </citation>
    <scope>NUCLEOTIDE SEQUENCE [LARGE SCALE GENOMIC DNA]</scope>
</reference>
<evidence type="ECO:0000256" key="5">
    <source>
        <dbReference type="ARBA" id="ARBA00023065"/>
    </source>
</evidence>
<dbReference type="EMBL" id="OZ035836">
    <property type="protein sequence ID" value="CAL1579920.1"/>
    <property type="molecule type" value="Genomic_DNA"/>
</dbReference>
<dbReference type="GO" id="GO:0005513">
    <property type="term" value="P:detection of calcium ion"/>
    <property type="evidence" value="ECO:0007669"/>
    <property type="project" value="TreeGrafter"/>
</dbReference>
<keyword evidence="2" id="KW-0813">Transport</keyword>
<comment type="subcellular location">
    <subcellularLocation>
        <location evidence="1">Membrane</location>
        <topology evidence="1">Multi-pass membrane protein</topology>
    </subcellularLocation>
</comment>
<dbReference type="InterPro" id="IPR015382">
    <property type="entry name" value="KCNMB2_ball_chain_dom"/>
</dbReference>
<evidence type="ECO:0000256" key="3">
    <source>
        <dbReference type="ARBA" id="ARBA00022692"/>
    </source>
</evidence>
<dbReference type="PRINTS" id="PR01450">
    <property type="entry name" value="BKCHANNELB"/>
</dbReference>
<sequence>MFFVAGAKNSGRGGGGGGGNERRSIYQKFRDVDILDKKNTETALKPGEDRAILLGLGMILSSVMMYFVLGITLLRSYADSVWTEEGVCLVLNSTVTADVNCSYSCGSDCWRVSKYPCLKVYVNINSTGRISRLSHNEETQDASSECFYVPRCQRDSLAMHSMIMNISERLKVNQQVPCFYDPLDQQEAVLLSRLYNHTAIFHTLLWPSCMLTGGVLIILMVKLTQYLSRLCDEIGKIKSAHHNNALVGRATVEDGPLWRTGHCGGGRATVEEDGPLWRTGHCGGGRATVEEDGPLWRRTGHCGGRATVEEDGPLWRTGHCGGGRATVEEDGPLWRTGHCGGGRATVEDGPLWRRGHCVEEDGPLWRTGHCGGGRATVEEDGPLWRRGRATVEEEGPLWRRRGHCGGGATVEEGPLCGGGRATVEEDGPLWRRTGHCGGGRATVEEEDGPLWRRRTGHCGGGGGPS</sequence>
<evidence type="ECO:0000259" key="11">
    <source>
        <dbReference type="Pfam" id="PF09303"/>
    </source>
</evidence>
<accession>A0AAV2JQV7</accession>
<evidence type="ECO:0000313" key="12">
    <source>
        <dbReference type="EMBL" id="CAL1579920.1"/>
    </source>
</evidence>
<evidence type="ECO:0000256" key="10">
    <source>
        <dbReference type="SAM" id="Phobius"/>
    </source>
</evidence>
<dbReference type="GO" id="GO:0015459">
    <property type="term" value="F:potassium channel regulator activity"/>
    <property type="evidence" value="ECO:0007669"/>
    <property type="project" value="TreeGrafter"/>
</dbReference>
<evidence type="ECO:0000256" key="1">
    <source>
        <dbReference type="ARBA" id="ARBA00004141"/>
    </source>
</evidence>
<evidence type="ECO:0000256" key="7">
    <source>
        <dbReference type="ARBA" id="ARBA00023180"/>
    </source>
</evidence>
<keyword evidence="5" id="KW-0406">Ion transport</keyword>